<dbReference type="InterPro" id="IPR004358">
    <property type="entry name" value="Sig_transdc_His_kin-like_C"/>
</dbReference>
<evidence type="ECO:0000256" key="3">
    <source>
        <dbReference type="ARBA" id="ARBA00022553"/>
    </source>
</evidence>
<reference evidence="11 12" key="1">
    <citation type="submission" date="2016-09" db="EMBL/GenBank/DDBJ databases">
        <title>Pseudoalteromonas amylolytica sp. nov., isolated from the surface seawater.</title>
        <authorList>
            <person name="Wu Y.-H."/>
            <person name="Cheng H."/>
            <person name="Jin X.-B."/>
            <person name="Wang C.-S."/>
            <person name="Xu X.-W."/>
        </authorList>
    </citation>
    <scope>NUCLEOTIDE SEQUENCE [LARGE SCALE GENOMIC DNA]</scope>
    <source>
        <strain evidence="11 12">JW1</strain>
    </source>
</reference>
<keyword evidence="4" id="KW-0808">Transferase</keyword>
<evidence type="ECO:0000259" key="10">
    <source>
        <dbReference type="PROSITE" id="PS50109"/>
    </source>
</evidence>
<evidence type="ECO:0000313" key="11">
    <source>
        <dbReference type="EMBL" id="OHU90867.1"/>
    </source>
</evidence>
<evidence type="ECO:0000256" key="7">
    <source>
        <dbReference type="ARBA" id="ARBA00022840"/>
    </source>
</evidence>
<keyword evidence="12" id="KW-1185">Reference proteome</keyword>
<dbReference type="EMBL" id="MKJU01000025">
    <property type="protein sequence ID" value="OHU90867.1"/>
    <property type="molecule type" value="Genomic_DNA"/>
</dbReference>
<dbReference type="SMART" id="SM00387">
    <property type="entry name" value="HATPase_c"/>
    <property type="match status" value="1"/>
</dbReference>
<evidence type="ECO:0000256" key="8">
    <source>
        <dbReference type="ARBA" id="ARBA00023012"/>
    </source>
</evidence>
<feature type="transmembrane region" description="Helical" evidence="9">
    <location>
        <begin position="12"/>
        <end position="36"/>
    </location>
</feature>
<dbReference type="InterPro" id="IPR003661">
    <property type="entry name" value="HisK_dim/P_dom"/>
</dbReference>
<organism evidence="11 12">
    <name type="scientific">Pseudoalteromonas amylolytica</name>
    <dbReference type="NCBI Taxonomy" id="1859457"/>
    <lineage>
        <taxon>Bacteria</taxon>
        <taxon>Pseudomonadati</taxon>
        <taxon>Pseudomonadota</taxon>
        <taxon>Gammaproteobacteria</taxon>
        <taxon>Alteromonadales</taxon>
        <taxon>Pseudoalteromonadaceae</taxon>
        <taxon>Pseudoalteromonas</taxon>
    </lineage>
</organism>
<dbReference type="Proteomes" id="UP000179786">
    <property type="component" value="Unassembled WGS sequence"/>
</dbReference>
<dbReference type="RefSeq" id="WP_070984173.1">
    <property type="nucleotide sequence ID" value="NZ_MKJU01000025.1"/>
</dbReference>
<dbReference type="OrthoDB" id="1931120at2"/>
<keyword evidence="5" id="KW-0547">Nucleotide-binding</keyword>
<evidence type="ECO:0000256" key="5">
    <source>
        <dbReference type="ARBA" id="ARBA00022741"/>
    </source>
</evidence>
<dbReference type="CDD" id="cd00082">
    <property type="entry name" value="HisKA"/>
    <property type="match status" value="1"/>
</dbReference>
<evidence type="ECO:0000256" key="4">
    <source>
        <dbReference type="ARBA" id="ARBA00022679"/>
    </source>
</evidence>
<dbReference type="Gene3D" id="1.10.287.130">
    <property type="match status" value="1"/>
</dbReference>
<dbReference type="SUPFAM" id="SSF47384">
    <property type="entry name" value="Homodimeric domain of signal transducing histidine kinase"/>
    <property type="match status" value="1"/>
</dbReference>
<comment type="caution">
    <text evidence="11">The sequence shown here is derived from an EMBL/GenBank/DDBJ whole genome shotgun (WGS) entry which is preliminary data.</text>
</comment>
<dbReference type="PROSITE" id="PS51257">
    <property type="entry name" value="PROKAR_LIPOPROTEIN"/>
    <property type="match status" value="1"/>
</dbReference>
<dbReference type="InterPro" id="IPR005467">
    <property type="entry name" value="His_kinase_dom"/>
</dbReference>
<sequence length="429" mass="49210">MMTFKDKTLEAFIAFWLLLFVALFSAVTLACAWYFAWLTWQVVLSMCVMLCCYTYAIAYFRQRILLSFHRALLHIESIKQEDYKQYAKPAFPLGVVGKFHQHLRELSEELSIKKQRYDQHAFLVYQLIDQLETPVMVINQKDQLSYANGAFSLLYDGQPWQRYRNASLKLLGLLKVDNTWQLLTNKQQINQQWQISHSIFIDAGRTYQLLIFTNIESTIRNSQDKAWRQMVNVMGHEIRNSLTPVSSIAESLSARATNQRDQDALALISERCMSLQNFINRYASLTKEVNLHYEQVFAKQLAQQVKGLFEQRALHVTVKSGWIWADRSILEQVLINLVKNALEAGAETVDLVLSEDNHNTVIKVVDDGHGFANEENLFVPLFTTKQEGQGIGLSFCRNVIEQHNGSISLVNNPTHGVTVTITIPLKSAK</sequence>
<dbReference type="EC" id="2.7.13.3" evidence="2"/>
<dbReference type="InterPro" id="IPR003594">
    <property type="entry name" value="HATPase_dom"/>
</dbReference>
<keyword evidence="9" id="KW-1133">Transmembrane helix</keyword>
<dbReference type="Pfam" id="PF02518">
    <property type="entry name" value="HATPase_c"/>
    <property type="match status" value="1"/>
</dbReference>
<protein>
    <recommendedName>
        <fullName evidence="2">histidine kinase</fullName>
        <ecNumber evidence="2">2.7.13.3</ecNumber>
    </recommendedName>
</protein>
<dbReference type="InterPro" id="IPR036890">
    <property type="entry name" value="HATPase_C_sf"/>
</dbReference>
<keyword evidence="3" id="KW-0597">Phosphoprotein</keyword>
<feature type="transmembrane region" description="Helical" evidence="9">
    <location>
        <begin position="42"/>
        <end position="60"/>
    </location>
</feature>
<keyword evidence="7" id="KW-0067">ATP-binding</keyword>
<dbReference type="SUPFAM" id="SSF55874">
    <property type="entry name" value="ATPase domain of HSP90 chaperone/DNA topoisomerase II/histidine kinase"/>
    <property type="match status" value="1"/>
</dbReference>
<name>A0A1S1MUS0_9GAMM</name>
<comment type="catalytic activity">
    <reaction evidence="1">
        <text>ATP + protein L-histidine = ADP + protein N-phospho-L-histidine.</text>
        <dbReference type="EC" id="2.7.13.3"/>
    </reaction>
</comment>
<evidence type="ECO:0000313" key="12">
    <source>
        <dbReference type="Proteomes" id="UP000179786"/>
    </source>
</evidence>
<evidence type="ECO:0000256" key="1">
    <source>
        <dbReference type="ARBA" id="ARBA00000085"/>
    </source>
</evidence>
<evidence type="ECO:0000256" key="9">
    <source>
        <dbReference type="SAM" id="Phobius"/>
    </source>
</evidence>
<keyword evidence="8" id="KW-0902">Two-component regulatory system</keyword>
<dbReference type="STRING" id="1859457.BET10_08260"/>
<dbReference type="PROSITE" id="PS50109">
    <property type="entry name" value="HIS_KIN"/>
    <property type="match status" value="1"/>
</dbReference>
<keyword evidence="9" id="KW-0472">Membrane</keyword>
<dbReference type="Gene3D" id="3.30.565.10">
    <property type="entry name" value="Histidine kinase-like ATPase, C-terminal domain"/>
    <property type="match status" value="1"/>
</dbReference>
<proteinExistence type="predicted"/>
<evidence type="ECO:0000256" key="6">
    <source>
        <dbReference type="ARBA" id="ARBA00022777"/>
    </source>
</evidence>
<dbReference type="PANTHER" id="PTHR43065:SF10">
    <property type="entry name" value="PEROXIDE STRESS-ACTIVATED HISTIDINE KINASE MAK3"/>
    <property type="match status" value="1"/>
</dbReference>
<keyword evidence="6 11" id="KW-0418">Kinase</keyword>
<gene>
    <name evidence="11" type="ORF">BET10_08260</name>
</gene>
<keyword evidence="9" id="KW-0812">Transmembrane</keyword>
<dbReference type="PRINTS" id="PR00344">
    <property type="entry name" value="BCTRLSENSOR"/>
</dbReference>
<evidence type="ECO:0000256" key="2">
    <source>
        <dbReference type="ARBA" id="ARBA00012438"/>
    </source>
</evidence>
<dbReference type="InterPro" id="IPR036097">
    <property type="entry name" value="HisK_dim/P_sf"/>
</dbReference>
<dbReference type="PANTHER" id="PTHR43065">
    <property type="entry name" value="SENSOR HISTIDINE KINASE"/>
    <property type="match status" value="1"/>
</dbReference>
<accession>A0A1S1MUS0</accession>
<dbReference type="AlphaFoldDB" id="A0A1S1MUS0"/>
<dbReference type="GO" id="GO:0000155">
    <property type="term" value="F:phosphorelay sensor kinase activity"/>
    <property type="evidence" value="ECO:0007669"/>
    <property type="project" value="InterPro"/>
</dbReference>
<feature type="domain" description="Histidine kinase" evidence="10">
    <location>
        <begin position="233"/>
        <end position="427"/>
    </location>
</feature>
<dbReference type="GO" id="GO:0005524">
    <property type="term" value="F:ATP binding"/>
    <property type="evidence" value="ECO:0007669"/>
    <property type="project" value="UniProtKB-KW"/>
</dbReference>